<dbReference type="NCBIfam" id="TIGR01225">
    <property type="entry name" value="hutH"/>
    <property type="match status" value="1"/>
</dbReference>
<evidence type="ECO:0000256" key="7">
    <source>
        <dbReference type="RuleBase" id="RU003954"/>
    </source>
</evidence>
<dbReference type="Pfam" id="PF00221">
    <property type="entry name" value="Lyase_aromatic"/>
    <property type="match status" value="1"/>
</dbReference>
<evidence type="ECO:0000256" key="1">
    <source>
        <dbReference type="ARBA" id="ARBA00005113"/>
    </source>
</evidence>
<comment type="pathway">
    <text evidence="1 8">Amino-acid degradation; L-histidine degradation into L-glutamate; N-formimidoyl-L-glutamate from L-histidine: step 1/3.</text>
</comment>
<evidence type="ECO:0000256" key="5">
    <source>
        <dbReference type="ARBA" id="ARBA00049269"/>
    </source>
</evidence>
<dbReference type="GO" id="GO:0005737">
    <property type="term" value="C:cytoplasm"/>
    <property type="evidence" value="ECO:0007669"/>
    <property type="project" value="UniProtKB-SubCell"/>
</dbReference>
<sequence>MSDHPPVVVGTGPVSIADVVAVARHGAGVRLSDEALGAIARGRAVVDELAADTRPHYGISTGFGALATLSIPADKRLDLQRSLVRSHAASTGPEVEREVVRALMLLRLSTLATGHTGVRPETASAYAAMLDAGITPVVREYGSLGCSGDLAPLAHCALALMGEGEVRDATGRLVEEARTGHTLVEEARTGHTLVEKEGLALINGTDGMLGMLALALHDLDVLLDTADVAAAMSVESLLGTDAVFAADLQGLRPHPGQAVSAANIRAVLRGSGIMASHKTPECTRVQDAYSLRCAPQVHGAARDTVAHARTVAERELAAAIDNPVITDDGRVESNGNFHGAPIGYVLDFLAIAVADVASMSERRTDRFLDVSRNHGLPAFLAHDPGVDSGLMIAQYTAAGLVSELKRLAVPASVDSIPSSAMQEDHVSMGWHAARKLRRSIDALTRVLGIEVLTAARALDLRAPLAPSPITGAVRDLLRAAGIPGPGPDTYLSPDLETAADAVREGQIAAQLGARS</sequence>
<dbReference type="SUPFAM" id="SSF48557">
    <property type="entry name" value="L-aspartase-like"/>
    <property type="match status" value="1"/>
</dbReference>
<dbReference type="InterPro" id="IPR022313">
    <property type="entry name" value="Phe/His_NH3-lyase_AS"/>
</dbReference>
<dbReference type="PANTHER" id="PTHR10362">
    <property type="entry name" value="HISTIDINE AMMONIA-LYASE"/>
    <property type="match status" value="1"/>
</dbReference>
<evidence type="ECO:0000256" key="3">
    <source>
        <dbReference type="ARBA" id="ARBA00022808"/>
    </source>
</evidence>
<evidence type="ECO:0000256" key="4">
    <source>
        <dbReference type="ARBA" id="ARBA00023239"/>
    </source>
</evidence>
<keyword evidence="3 8" id="KW-0369">Histidine metabolism</keyword>
<name>A0A7Y5ZXS9_9CELL</name>
<proteinExistence type="inferred from homology"/>
<dbReference type="UniPathway" id="UPA00379">
    <property type="reaction ID" value="UER00549"/>
</dbReference>
<dbReference type="GO" id="GO:0019557">
    <property type="term" value="P:L-histidine catabolic process to glutamate and formate"/>
    <property type="evidence" value="ECO:0007669"/>
    <property type="project" value="UniProtKB-UniPathway"/>
</dbReference>
<gene>
    <name evidence="10" type="primary">hutH</name>
    <name evidence="10" type="ORF">HP550_02340</name>
</gene>
<dbReference type="InterPro" id="IPR005921">
    <property type="entry name" value="HutH"/>
</dbReference>
<evidence type="ECO:0000313" key="10">
    <source>
        <dbReference type="EMBL" id="NUU16091.1"/>
    </source>
</evidence>
<dbReference type="AlphaFoldDB" id="A0A7Y5ZXS9"/>
<dbReference type="InterPro" id="IPR024083">
    <property type="entry name" value="Fumarase/histidase_N"/>
</dbReference>
<dbReference type="Proteomes" id="UP000565724">
    <property type="component" value="Unassembled WGS sequence"/>
</dbReference>
<protein>
    <recommendedName>
        <fullName evidence="2 6">Histidine ammonia-lyase</fullName>
        <ecNumber evidence="2 6">4.3.1.3</ecNumber>
    </recommendedName>
</protein>
<evidence type="ECO:0000256" key="6">
    <source>
        <dbReference type="NCBIfam" id="TIGR01225"/>
    </source>
</evidence>
<dbReference type="PROSITE" id="PS00488">
    <property type="entry name" value="PAL_HISTIDASE"/>
    <property type="match status" value="1"/>
</dbReference>
<dbReference type="NCBIfam" id="NF006871">
    <property type="entry name" value="PRK09367.1"/>
    <property type="match status" value="1"/>
</dbReference>
<dbReference type="Gene3D" id="1.20.200.10">
    <property type="entry name" value="Fumarase/aspartase (Central domain)"/>
    <property type="match status" value="1"/>
</dbReference>
<dbReference type="InterPro" id="IPR008948">
    <property type="entry name" value="L-Aspartase-like"/>
</dbReference>
<comment type="similarity">
    <text evidence="7">Belongs to the PAL/histidase family.</text>
</comment>
<dbReference type="RefSeq" id="WP_175345982.1">
    <property type="nucleotide sequence ID" value="NZ_JABMCI010000041.1"/>
</dbReference>
<dbReference type="EC" id="4.3.1.3" evidence="2 6"/>
<evidence type="ECO:0000256" key="9">
    <source>
        <dbReference type="RuleBase" id="RU004480"/>
    </source>
</evidence>
<dbReference type="GO" id="GO:0019556">
    <property type="term" value="P:L-histidine catabolic process to glutamate and formamide"/>
    <property type="evidence" value="ECO:0007669"/>
    <property type="project" value="UniProtKB-UniPathway"/>
</dbReference>
<evidence type="ECO:0000256" key="2">
    <source>
        <dbReference type="ARBA" id="ARBA00012994"/>
    </source>
</evidence>
<dbReference type="GO" id="GO:0004397">
    <property type="term" value="F:histidine ammonia-lyase activity"/>
    <property type="evidence" value="ECO:0007669"/>
    <property type="project" value="UniProtKB-UniRule"/>
</dbReference>
<keyword evidence="4 7" id="KW-0456">Lyase</keyword>
<dbReference type="FunFam" id="1.10.275.10:FF:000005">
    <property type="entry name" value="Histidine ammonia-lyase"/>
    <property type="match status" value="1"/>
</dbReference>
<evidence type="ECO:0000313" key="11">
    <source>
        <dbReference type="Proteomes" id="UP000565724"/>
    </source>
</evidence>
<comment type="caution">
    <text evidence="10">The sequence shown here is derived from an EMBL/GenBank/DDBJ whole genome shotgun (WGS) entry which is preliminary data.</text>
</comment>
<evidence type="ECO:0000256" key="8">
    <source>
        <dbReference type="RuleBase" id="RU004479"/>
    </source>
</evidence>
<dbReference type="InterPro" id="IPR001106">
    <property type="entry name" value="Aromatic_Lyase"/>
</dbReference>
<keyword evidence="11" id="KW-1185">Reference proteome</keyword>
<dbReference type="Gene3D" id="1.10.275.10">
    <property type="entry name" value="Fumarase/aspartase (N-terminal domain)"/>
    <property type="match status" value="1"/>
</dbReference>
<accession>A0A7Y5ZXS9</accession>
<dbReference type="CDD" id="cd00332">
    <property type="entry name" value="PAL-HAL"/>
    <property type="match status" value="1"/>
</dbReference>
<comment type="subcellular location">
    <subcellularLocation>
        <location evidence="9">Cytoplasm</location>
    </subcellularLocation>
</comment>
<reference evidence="10 11" key="1">
    <citation type="submission" date="2020-05" db="EMBL/GenBank/DDBJ databases">
        <title>Genome Sequencing of Type Strains.</title>
        <authorList>
            <person name="Lemaire J.F."/>
            <person name="Inderbitzin P."/>
            <person name="Gregorio O.A."/>
            <person name="Collins S.B."/>
            <person name="Wespe N."/>
            <person name="Knight-Connoni V."/>
        </authorList>
    </citation>
    <scope>NUCLEOTIDE SEQUENCE [LARGE SCALE GENOMIC DNA]</scope>
    <source>
        <strain evidence="10 11">ATCC 25174</strain>
    </source>
</reference>
<comment type="catalytic activity">
    <reaction evidence="5 8">
        <text>L-histidine = trans-urocanate + NH4(+)</text>
        <dbReference type="Rhea" id="RHEA:21232"/>
        <dbReference type="ChEBI" id="CHEBI:17771"/>
        <dbReference type="ChEBI" id="CHEBI:28938"/>
        <dbReference type="ChEBI" id="CHEBI:57595"/>
        <dbReference type="EC" id="4.3.1.3"/>
    </reaction>
</comment>
<dbReference type="EMBL" id="JABMCI010000041">
    <property type="protein sequence ID" value="NUU16091.1"/>
    <property type="molecule type" value="Genomic_DNA"/>
</dbReference>
<organism evidence="10 11">
    <name type="scientific">Cellulomonas humilata</name>
    <dbReference type="NCBI Taxonomy" id="144055"/>
    <lineage>
        <taxon>Bacteria</taxon>
        <taxon>Bacillati</taxon>
        <taxon>Actinomycetota</taxon>
        <taxon>Actinomycetes</taxon>
        <taxon>Micrococcales</taxon>
        <taxon>Cellulomonadaceae</taxon>
        <taxon>Cellulomonas</taxon>
    </lineage>
</organism>